<sequence>MLAKRLTSMLRRLAPGINSKGQPTIAVGGQEVVIDAYFRILALADSGKSRNEIVSHIIHVTESNALDAGATFGSLVDNILENERLVQASLTAPVAKHDRASIVREHQQPRKSVLSKPRRVTTHVTFSEPTLRSPTSPDKEEEKLVIEALRLMAERDAVTKAIPDTQARRRATAALDEQIRSSLRKHQAVDDLDDARIRLELARQNLK</sequence>
<dbReference type="HOGENOM" id="CLU_1326331_0_0_1"/>
<keyword evidence="2" id="KW-1185">Reference proteome</keyword>
<evidence type="ECO:0000313" key="2">
    <source>
        <dbReference type="Proteomes" id="UP000030752"/>
    </source>
</evidence>
<dbReference type="eggNOG" id="ENOG502T5RN">
    <property type="taxonomic scope" value="Eukaryota"/>
</dbReference>
<name>W2RN65_CYPE1</name>
<dbReference type="AlphaFoldDB" id="W2RN65"/>
<dbReference type="EMBL" id="KB822723">
    <property type="protein sequence ID" value="ETN37882.1"/>
    <property type="molecule type" value="Genomic_DNA"/>
</dbReference>
<protein>
    <submittedName>
        <fullName evidence="1">Uncharacterized protein</fullName>
    </submittedName>
</protein>
<accession>W2RN65</accession>
<gene>
    <name evidence="1" type="ORF">HMPREF1541_07505</name>
</gene>
<dbReference type="Proteomes" id="UP000030752">
    <property type="component" value="Unassembled WGS sequence"/>
</dbReference>
<dbReference type="InParanoid" id="W2RN65"/>
<dbReference type="GeneID" id="19974844"/>
<organism evidence="1 2">
    <name type="scientific">Cyphellophora europaea (strain CBS 101466)</name>
    <name type="common">Phialophora europaea</name>
    <dbReference type="NCBI Taxonomy" id="1220924"/>
    <lineage>
        <taxon>Eukaryota</taxon>
        <taxon>Fungi</taxon>
        <taxon>Dikarya</taxon>
        <taxon>Ascomycota</taxon>
        <taxon>Pezizomycotina</taxon>
        <taxon>Eurotiomycetes</taxon>
        <taxon>Chaetothyriomycetidae</taxon>
        <taxon>Chaetothyriales</taxon>
        <taxon>Cyphellophoraceae</taxon>
        <taxon>Cyphellophora</taxon>
    </lineage>
</organism>
<dbReference type="VEuPathDB" id="FungiDB:HMPREF1541_07505"/>
<proteinExistence type="predicted"/>
<reference evidence="1 2" key="1">
    <citation type="submission" date="2013-03" db="EMBL/GenBank/DDBJ databases">
        <title>The Genome Sequence of Phialophora europaea CBS 101466.</title>
        <authorList>
            <consortium name="The Broad Institute Genomics Platform"/>
            <person name="Cuomo C."/>
            <person name="de Hoog S."/>
            <person name="Gorbushina A."/>
            <person name="Walker B."/>
            <person name="Young S.K."/>
            <person name="Zeng Q."/>
            <person name="Gargeya S."/>
            <person name="Fitzgerald M."/>
            <person name="Haas B."/>
            <person name="Abouelleil A."/>
            <person name="Allen A.W."/>
            <person name="Alvarado L."/>
            <person name="Arachchi H.M."/>
            <person name="Berlin A.M."/>
            <person name="Chapman S.B."/>
            <person name="Gainer-Dewar J."/>
            <person name="Goldberg J."/>
            <person name="Griggs A."/>
            <person name="Gujja S."/>
            <person name="Hansen M."/>
            <person name="Howarth C."/>
            <person name="Imamovic A."/>
            <person name="Ireland A."/>
            <person name="Larimer J."/>
            <person name="McCowan C."/>
            <person name="Murphy C."/>
            <person name="Pearson M."/>
            <person name="Poon T.W."/>
            <person name="Priest M."/>
            <person name="Roberts A."/>
            <person name="Saif S."/>
            <person name="Shea T."/>
            <person name="Sisk P."/>
            <person name="Sykes S."/>
            <person name="Wortman J."/>
            <person name="Nusbaum C."/>
            <person name="Birren B."/>
        </authorList>
    </citation>
    <scope>NUCLEOTIDE SEQUENCE [LARGE SCALE GENOMIC DNA]</scope>
    <source>
        <strain evidence="1 2">CBS 101466</strain>
    </source>
</reference>
<evidence type="ECO:0000313" key="1">
    <source>
        <dbReference type="EMBL" id="ETN37882.1"/>
    </source>
</evidence>
<dbReference type="OrthoDB" id="10676201at2759"/>
<dbReference type="STRING" id="1220924.W2RN65"/>
<dbReference type="RefSeq" id="XP_008720051.1">
    <property type="nucleotide sequence ID" value="XM_008721829.1"/>
</dbReference>